<keyword evidence="2" id="KW-1185">Reference proteome</keyword>
<reference evidence="2" key="1">
    <citation type="journal article" date="2014" name="BMC Genomics">
        <title>Genome sequencing of two Neorhizobium galegae strains reveals a noeT gene responsible for the unusual acetylation of the nodulation factors.</title>
        <authorList>
            <person name="Osterman J."/>
            <person name="Marsh J."/>
            <person name="Laine P.K."/>
            <person name="Zeng Z."/>
            <person name="Alatalo E."/>
            <person name="Sullivan J.T."/>
            <person name="Young J.P."/>
            <person name="Thomas-Oates J."/>
            <person name="Paulin L."/>
            <person name="Lindstrom K."/>
        </authorList>
    </citation>
    <scope>NUCLEOTIDE SEQUENCE [LARGE SCALE GENOMIC DNA]</scope>
    <source>
        <strain evidence="2">HAMBI 540</strain>
    </source>
</reference>
<proteinExistence type="predicted"/>
<gene>
    <name evidence="1" type="ORF">RG540_CH25970</name>
</gene>
<dbReference type="GeneID" id="24256905"/>
<dbReference type="EMBL" id="HG938353">
    <property type="protein sequence ID" value="CDN48763.1"/>
    <property type="molecule type" value="Genomic_DNA"/>
</dbReference>
<sequence>MVSLDGGFNPAVNAAPLPSVFDIAPGAVVPRTESDAVDTVPSHFWLSAVGSQFCMNFAGIPQEDNKTGWIFVIFTKECAKIPDLAQIQRRLRN</sequence>
<dbReference type="HOGENOM" id="CLU_2396634_0_0_5"/>
<dbReference type="Proteomes" id="UP000028181">
    <property type="component" value="Chromosome I"/>
</dbReference>
<dbReference type="KEGG" id="ngg:RG540_CH25970"/>
<organism evidence="1 2">
    <name type="scientific">Neorhizobium galegae bv. orientalis str. HAMBI 540</name>
    <dbReference type="NCBI Taxonomy" id="1028800"/>
    <lineage>
        <taxon>Bacteria</taxon>
        <taxon>Pseudomonadati</taxon>
        <taxon>Pseudomonadota</taxon>
        <taxon>Alphaproteobacteria</taxon>
        <taxon>Hyphomicrobiales</taxon>
        <taxon>Rhizobiaceae</taxon>
        <taxon>Rhizobium/Agrobacterium group</taxon>
        <taxon>Neorhizobium</taxon>
    </lineage>
</organism>
<accession>A0A068SRA7</accession>
<evidence type="ECO:0000313" key="2">
    <source>
        <dbReference type="Proteomes" id="UP000028181"/>
    </source>
</evidence>
<protein>
    <submittedName>
        <fullName evidence="1">Uncharacterized protein</fullName>
    </submittedName>
</protein>
<evidence type="ECO:0000313" key="1">
    <source>
        <dbReference type="EMBL" id="CDN48763.1"/>
    </source>
</evidence>
<dbReference type="AlphaFoldDB" id="A0A068SRA7"/>
<dbReference type="OrthoDB" id="9864363at2"/>
<dbReference type="PATRIC" id="fig|1028800.3.peg.2626"/>
<name>A0A068SRA7_NEOGA</name>
<dbReference type="RefSeq" id="WP_038588455.1">
    <property type="nucleotide sequence ID" value="NZ_HG938353.1"/>
</dbReference>